<name>A0AAN7UUC7_9PEZI</name>
<dbReference type="AlphaFoldDB" id="A0AAN7UUC7"/>
<organism evidence="1 2">
    <name type="scientific">Xylaria bambusicola</name>
    <dbReference type="NCBI Taxonomy" id="326684"/>
    <lineage>
        <taxon>Eukaryota</taxon>
        <taxon>Fungi</taxon>
        <taxon>Dikarya</taxon>
        <taxon>Ascomycota</taxon>
        <taxon>Pezizomycotina</taxon>
        <taxon>Sordariomycetes</taxon>
        <taxon>Xylariomycetidae</taxon>
        <taxon>Xylariales</taxon>
        <taxon>Xylariaceae</taxon>
        <taxon>Xylaria</taxon>
    </lineage>
</organism>
<dbReference type="Proteomes" id="UP001305414">
    <property type="component" value="Unassembled WGS sequence"/>
</dbReference>
<proteinExistence type="predicted"/>
<evidence type="ECO:0000313" key="1">
    <source>
        <dbReference type="EMBL" id="KAK5636162.1"/>
    </source>
</evidence>
<protein>
    <submittedName>
        <fullName evidence="1">Uncharacterized protein</fullName>
    </submittedName>
</protein>
<sequence>MLIGDKIMHVLDDEEAIQREMNRLDETRSDESITSFLLENEIELCETDDDFELPSAGLAERDDSQAICSLAMQSYQESMTATDWGKALSAEFDQDARALGEVVEKVSLFMP</sequence>
<comment type="caution">
    <text evidence="1">The sequence shown here is derived from an EMBL/GenBank/DDBJ whole genome shotgun (WGS) entry which is preliminary data.</text>
</comment>
<accession>A0AAN7UUC7</accession>
<gene>
    <name evidence="1" type="ORF">RRF57_011874</name>
</gene>
<reference evidence="1 2" key="1">
    <citation type="submission" date="2023-10" db="EMBL/GenBank/DDBJ databases">
        <title>Draft genome sequence of Xylaria bambusicola isolate GMP-LS, the root and basal stem rot pathogen of sugarcane in Indonesia.</title>
        <authorList>
            <person name="Selvaraj P."/>
            <person name="Muralishankar V."/>
            <person name="Muruganantham S."/>
            <person name="Sp S."/>
            <person name="Haryani S."/>
            <person name="Lau K.J.X."/>
            <person name="Naqvi N.I."/>
        </authorList>
    </citation>
    <scope>NUCLEOTIDE SEQUENCE [LARGE SCALE GENOMIC DNA]</scope>
    <source>
        <strain evidence="1">GMP-LS</strain>
    </source>
</reference>
<evidence type="ECO:0000313" key="2">
    <source>
        <dbReference type="Proteomes" id="UP001305414"/>
    </source>
</evidence>
<keyword evidence="2" id="KW-1185">Reference proteome</keyword>
<dbReference type="EMBL" id="JAWHQM010000063">
    <property type="protein sequence ID" value="KAK5636162.1"/>
    <property type="molecule type" value="Genomic_DNA"/>
</dbReference>